<feature type="domain" description="Haemolysin activator HlyB C-terminal" evidence="6">
    <location>
        <begin position="228"/>
        <end position="542"/>
    </location>
</feature>
<evidence type="ECO:0000313" key="10">
    <source>
        <dbReference type="Proteomes" id="UP000031843"/>
    </source>
</evidence>
<dbReference type="InterPro" id="IPR035251">
    <property type="entry name" value="ShlB_POTRA"/>
</dbReference>
<sequence>MPMNFRNARRKARGVPPFASLILTLPALAVAQALPAFPHTVPPVTPNAAIERRQEQRQDAARERALARPDVLTTSPADAANAGIAGPLILPAESPCLRIGTVRWEGAEDFAWLQAEAGILPAQCVGGKGLEAIQDYFSARLLAQGYMTTRVVIPEQNLAGGELRLRVVAGRLSGVKAAGAPGWWRMALPTGPGGLVNQRDLDQGTENMRRLQGQADAGIDLVPGENPGDTELIIRPGTGKRWHALVTGDNAGLDNTGRYQMGGTLTVDSPLFLYDSLTVSGSTNANAGNGAAGTRSSAISYSIPFGYWSAFFSANQSRYHQTVAGFESDIVYGGRSTQIEAGLGYVPWRNASGKTSLYAKVFRKTASSTLDGIDIAVQHRDFVGFEAGAAHRQYLGSTVLDAGAAWRASLPAHSRSPGFVLGEPGWDGKSEIVLANAGLMVPFQVAGERLRYQGSLRMQYARTRILPSDYFVIGNRYSVRGFDEQLTLAAENGITWRNDLAWQLGNTGQEAFVGLDMGHVSGPSAGFLVGQTLMGAVIGARGRWAMGGYAALTYEVTLGRPLSKPEFFRTHRPGIAAQIGIEF</sequence>
<proteinExistence type="predicted"/>
<dbReference type="PANTHER" id="PTHR34597">
    <property type="entry name" value="SLR1661 PROTEIN"/>
    <property type="match status" value="1"/>
</dbReference>
<evidence type="ECO:0000256" key="5">
    <source>
        <dbReference type="SAM" id="SignalP"/>
    </source>
</evidence>
<feature type="region of interest" description="Disordered" evidence="4">
    <location>
        <begin position="52"/>
        <end position="72"/>
    </location>
</feature>
<dbReference type="InterPro" id="IPR051544">
    <property type="entry name" value="TPS_OM_transporter"/>
</dbReference>
<organism evidence="9 10">
    <name type="scientific">Cupriavidus basilensis</name>
    <dbReference type="NCBI Taxonomy" id="68895"/>
    <lineage>
        <taxon>Bacteria</taxon>
        <taxon>Pseudomonadati</taxon>
        <taxon>Pseudomonadota</taxon>
        <taxon>Betaproteobacteria</taxon>
        <taxon>Burkholderiales</taxon>
        <taxon>Burkholderiaceae</taxon>
        <taxon>Cupriavidus</taxon>
    </lineage>
</organism>
<evidence type="ECO:0000256" key="3">
    <source>
        <dbReference type="ARBA" id="ARBA00023237"/>
    </source>
</evidence>
<dbReference type="Gene3D" id="2.40.160.50">
    <property type="entry name" value="membrane protein fhac: a member of the omp85/tpsb transporter family"/>
    <property type="match status" value="1"/>
</dbReference>
<evidence type="ECO:0000256" key="4">
    <source>
        <dbReference type="SAM" id="MobiDB-lite"/>
    </source>
</evidence>
<dbReference type="InterPro" id="IPR013686">
    <property type="entry name" value="Polypept-transport_assoc_ShlB"/>
</dbReference>
<keyword evidence="10" id="KW-1185">Reference proteome</keyword>
<dbReference type="InterPro" id="IPR027282">
    <property type="entry name" value="TPS"/>
</dbReference>
<dbReference type="GO" id="GO:0008320">
    <property type="term" value="F:protein transmembrane transporter activity"/>
    <property type="evidence" value="ECO:0007669"/>
    <property type="project" value="TreeGrafter"/>
</dbReference>
<feature type="compositionally biased region" description="Basic and acidic residues" evidence="4">
    <location>
        <begin position="52"/>
        <end position="67"/>
    </location>
</feature>
<keyword evidence="3" id="KW-0998">Cell outer membrane</keyword>
<dbReference type="Proteomes" id="UP000031843">
    <property type="component" value="Chromosome secondary"/>
</dbReference>
<evidence type="ECO:0000259" key="7">
    <source>
        <dbReference type="Pfam" id="PF08479"/>
    </source>
</evidence>
<keyword evidence="2" id="KW-0812">Transmembrane</keyword>
<gene>
    <name evidence="9" type="ORF">RR42_s2365</name>
</gene>
<dbReference type="OrthoDB" id="290122at2"/>
<dbReference type="RefSeq" id="WP_043355933.1">
    <property type="nucleotide sequence ID" value="NZ_CP010537.1"/>
</dbReference>
<reference evidence="9 10" key="1">
    <citation type="journal article" date="2015" name="Genome Announc.">
        <title>Complete Genome Sequence of Cupriavidus basilensis 4G11, Isolated from the Oak Ridge Field Research Center Site.</title>
        <authorList>
            <person name="Ray J."/>
            <person name="Waters R.J."/>
            <person name="Skerker J.M."/>
            <person name="Kuehl J.V."/>
            <person name="Price M.N."/>
            <person name="Huang J."/>
            <person name="Chakraborty R."/>
            <person name="Arkin A.P."/>
            <person name="Deutschbauer A."/>
        </authorList>
    </citation>
    <scope>NUCLEOTIDE SEQUENCE [LARGE SCALE GENOMIC DNA]</scope>
    <source>
        <strain evidence="9">4G11</strain>
    </source>
</reference>
<evidence type="ECO:0000259" key="8">
    <source>
        <dbReference type="Pfam" id="PF17287"/>
    </source>
</evidence>
<evidence type="ECO:0000259" key="6">
    <source>
        <dbReference type="Pfam" id="PF03865"/>
    </source>
</evidence>
<dbReference type="Pfam" id="PF17287">
    <property type="entry name" value="POTRA_3"/>
    <property type="match status" value="1"/>
</dbReference>
<keyword evidence="5" id="KW-0732">Signal</keyword>
<dbReference type="Gene3D" id="3.10.20.310">
    <property type="entry name" value="membrane protein fhac"/>
    <property type="match status" value="1"/>
</dbReference>
<feature type="domain" description="Polypeptide-transport-associated ShlB-type" evidence="7">
    <location>
        <begin position="102"/>
        <end position="170"/>
    </location>
</feature>
<dbReference type="Pfam" id="PF08479">
    <property type="entry name" value="POTRA_2"/>
    <property type="match status" value="1"/>
</dbReference>
<dbReference type="GO" id="GO:0098046">
    <property type="term" value="C:type V protein secretion system complex"/>
    <property type="evidence" value="ECO:0007669"/>
    <property type="project" value="TreeGrafter"/>
</dbReference>
<dbReference type="PANTHER" id="PTHR34597:SF3">
    <property type="entry name" value="OUTER MEMBRANE TRANSPORTER CDIB"/>
    <property type="match status" value="1"/>
</dbReference>
<keyword evidence="1" id="KW-1134">Transmembrane beta strand</keyword>
<evidence type="ECO:0000313" key="9">
    <source>
        <dbReference type="EMBL" id="AJG23947.1"/>
    </source>
</evidence>
<dbReference type="Pfam" id="PF03865">
    <property type="entry name" value="ShlB"/>
    <property type="match status" value="1"/>
</dbReference>
<keyword evidence="1" id="KW-0472">Membrane</keyword>
<dbReference type="InterPro" id="IPR005565">
    <property type="entry name" value="Hemolysn_activator_HlyB_C"/>
</dbReference>
<feature type="domain" description="ShlB POTRA" evidence="8">
    <location>
        <begin position="181"/>
        <end position="223"/>
    </location>
</feature>
<dbReference type="STRING" id="68895.RR42_s2365"/>
<dbReference type="GO" id="GO:0046819">
    <property type="term" value="P:protein secretion by the type V secretion system"/>
    <property type="evidence" value="ECO:0007669"/>
    <property type="project" value="TreeGrafter"/>
</dbReference>
<dbReference type="PIRSF" id="PIRSF029745">
    <property type="entry name" value="FhaC"/>
    <property type="match status" value="1"/>
</dbReference>
<evidence type="ECO:0000256" key="1">
    <source>
        <dbReference type="ARBA" id="ARBA00022452"/>
    </source>
</evidence>
<evidence type="ECO:0000256" key="2">
    <source>
        <dbReference type="ARBA" id="ARBA00022692"/>
    </source>
</evidence>
<protein>
    <submittedName>
        <fullName evidence="9">Channel-forming transporter/cytolysins activator of TpsB family</fullName>
    </submittedName>
</protein>
<accession>A0A0C4YE19</accession>
<dbReference type="AlphaFoldDB" id="A0A0C4YE19"/>
<name>A0A0C4YE19_9BURK</name>
<feature type="signal peptide" evidence="5">
    <location>
        <begin position="1"/>
        <end position="29"/>
    </location>
</feature>
<dbReference type="EMBL" id="CP010537">
    <property type="protein sequence ID" value="AJG23947.1"/>
    <property type="molecule type" value="Genomic_DNA"/>
</dbReference>
<dbReference type="KEGG" id="cbw:RR42_s2365"/>
<feature type="chain" id="PRO_5002173600" evidence="5">
    <location>
        <begin position="30"/>
        <end position="583"/>
    </location>
</feature>